<sequence length="88" mass="9766">MNGVVVHLSKNNKAAVIACETEDFMVVDLKVPGQFANGDPIDTRGLWFGEHGKMMNKKYGRMVEVKVEGILRDLVSACNECDDPQLNQ</sequence>
<comment type="caution">
    <text evidence="1">The sequence shown here is derived from an EMBL/GenBank/DDBJ whole genome shotgun (WGS) entry which is preliminary data.</text>
</comment>
<dbReference type="EMBL" id="JADKCH010000018">
    <property type="protein sequence ID" value="MBK8573434.1"/>
    <property type="molecule type" value="Genomic_DNA"/>
</dbReference>
<dbReference type="Proteomes" id="UP000709959">
    <property type="component" value="Unassembled WGS sequence"/>
</dbReference>
<accession>A0A936F3G7</accession>
<dbReference type="AlphaFoldDB" id="A0A936F3G7"/>
<proteinExistence type="predicted"/>
<evidence type="ECO:0000313" key="2">
    <source>
        <dbReference type="Proteomes" id="UP000709959"/>
    </source>
</evidence>
<gene>
    <name evidence="1" type="ORF">IPN91_12510</name>
</gene>
<reference evidence="1 2" key="1">
    <citation type="submission" date="2020-10" db="EMBL/GenBank/DDBJ databases">
        <title>Connecting structure to function with the recovery of over 1000 high-quality activated sludge metagenome-assembled genomes encoding full-length rRNA genes using long-read sequencing.</title>
        <authorList>
            <person name="Singleton C.M."/>
            <person name="Petriglieri F."/>
            <person name="Kristensen J.M."/>
            <person name="Kirkegaard R.H."/>
            <person name="Michaelsen T.Y."/>
            <person name="Andersen M.H."/>
            <person name="Karst S.M."/>
            <person name="Dueholm M.S."/>
            <person name="Nielsen P.H."/>
            <person name="Albertsen M."/>
        </authorList>
    </citation>
    <scope>NUCLEOTIDE SEQUENCE [LARGE SCALE GENOMIC DNA]</scope>
    <source>
        <strain evidence="1">OdNE_18-Q3-R46-58_MAXAC.008</strain>
    </source>
</reference>
<organism evidence="1 2">
    <name type="scientific">Candidatus Geothrix odensensis</name>
    <dbReference type="NCBI Taxonomy" id="2954440"/>
    <lineage>
        <taxon>Bacteria</taxon>
        <taxon>Pseudomonadati</taxon>
        <taxon>Acidobacteriota</taxon>
        <taxon>Holophagae</taxon>
        <taxon>Holophagales</taxon>
        <taxon>Holophagaceae</taxon>
        <taxon>Geothrix</taxon>
    </lineage>
</organism>
<name>A0A936F3G7_9BACT</name>
<protein>
    <submittedName>
        <fullName evidence="1">Uncharacterized protein</fullName>
    </submittedName>
</protein>
<evidence type="ECO:0000313" key="1">
    <source>
        <dbReference type="EMBL" id="MBK8573434.1"/>
    </source>
</evidence>